<dbReference type="Pfam" id="PF13335">
    <property type="entry name" value="Mg_chelatase_C"/>
    <property type="match status" value="1"/>
</dbReference>
<dbReference type="InterPro" id="IPR003593">
    <property type="entry name" value="AAA+_ATPase"/>
</dbReference>
<dbReference type="InterPro" id="IPR020568">
    <property type="entry name" value="Ribosomal_Su5_D2-typ_SF"/>
</dbReference>
<dbReference type="SUPFAM" id="SSF54211">
    <property type="entry name" value="Ribosomal protein S5 domain 2-like"/>
    <property type="match status" value="1"/>
</dbReference>
<reference evidence="5 6" key="1">
    <citation type="journal article" date="2014" name="Mol. Biol. Evol.">
        <title>Massive expansion of Ubiquitination-related gene families within the Chlamydiae.</title>
        <authorList>
            <person name="Domman D."/>
            <person name="Collingro A."/>
            <person name="Lagkouvardos I."/>
            <person name="Gehre L."/>
            <person name="Weinmaier T."/>
            <person name="Rattei T."/>
            <person name="Subtil A."/>
            <person name="Horn M."/>
        </authorList>
    </citation>
    <scope>NUCLEOTIDE SEQUENCE [LARGE SCALE GENOMIC DNA]</scope>
    <source>
        <strain evidence="5 6">EI2</strain>
    </source>
</reference>
<dbReference type="Pfam" id="PF01078">
    <property type="entry name" value="Mg_chelatase"/>
    <property type="match status" value="1"/>
</dbReference>
<evidence type="ECO:0000256" key="3">
    <source>
        <dbReference type="ARBA" id="ARBA00022840"/>
    </source>
</evidence>
<dbReference type="SMART" id="SM00382">
    <property type="entry name" value="AAA"/>
    <property type="match status" value="1"/>
</dbReference>
<evidence type="ECO:0000313" key="6">
    <source>
        <dbReference type="Proteomes" id="UP000031465"/>
    </source>
</evidence>
<dbReference type="GO" id="GO:0003677">
    <property type="term" value="F:DNA binding"/>
    <property type="evidence" value="ECO:0007669"/>
    <property type="project" value="InterPro"/>
</dbReference>
<organism evidence="5 6">
    <name type="scientific">Candidatus Protochlamydia amoebophila</name>
    <dbReference type="NCBI Taxonomy" id="362787"/>
    <lineage>
        <taxon>Bacteria</taxon>
        <taxon>Pseudomonadati</taxon>
        <taxon>Chlamydiota</taxon>
        <taxon>Chlamydiia</taxon>
        <taxon>Parachlamydiales</taxon>
        <taxon>Parachlamydiaceae</taxon>
        <taxon>Candidatus Protochlamydia</taxon>
    </lineage>
</organism>
<dbReference type="InterPro" id="IPR025158">
    <property type="entry name" value="Mg_chelat-rel_C"/>
</dbReference>
<comment type="caution">
    <text evidence="5">The sequence shown here is derived from an EMBL/GenBank/DDBJ whole genome shotgun (WGS) entry which is preliminary data.</text>
</comment>
<dbReference type="GO" id="GO:0005524">
    <property type="term" value="F:ATP binding"/>
    <property type="evidence" value="ECO:0007669"/>
    <property type="project" value="UniProtKB-KW"/>
</dbReference>
<comment type="similarity">
    <text evidence="1">Belongs to the Mg-chelatase subunits D/I family. ComM subfamily.</text>
</comment>
<evidence type="ECO:0000256" key="1">
    <source>
        <dbReference type="ARBA" id="ARBA00006354"/>
    </source>
</evidence>
<dbReference type="Gene3D" id="3.40.50.300">
    <property type="entry name" value="P-loop containing nucleotide triphosphate hydrolases"/>
    <property type="match status" value="1"/>
</dbReference>
<name>A0A0C1JSF8_9BACT</name>
<evidence type="ECO:0000259" key="4">
    <source>
        <dbReference type="SMART" id="SM00382"/>
    </source>
</evidence>
<dbReference type="InterPro" id="IPR001208">
    <property type="entry name" value="MCM_dom"/>
</dbReference>
<dbReference type="PANTHER" id="PTHR32039:SF7">
    <property type="entry name" value="COMPETENCE PROTEIN COMM"/>
    <property type="match status" value="1"/>
</dbReference>
<dbReference type="Pfam" id="PF13541">
    <property type="entry name" value="ChlI"/>
    <property type="match status" value="1"/>
</dbReference>
<accession>A0A0C1JSF8</accession>
<dbReference type="NCBIfam" id="TIGR00368">
    <property type="entry name" value="YifB family Mg chelatase-like AAA ATPase"/>
    <property type="match status" value="1"/>
</dbReference>
<dbReference type="AlphaFoldDB" id="A0A0C1JSF8"/>
<protein>
    <submittedName>
        <fullName evidence="5">Competence protein ComM</fullName>
    </submittedName>
</protein>
<dbReference type="InterPro" id="IPR000523">
    <property type="entry name" value="Mg_chelatse_chII-like_cat_dom"/>
</dbReference>
<dbReference type="InterPro" id="IPR027417">
    <property type="entry name" value="P-loop_NTPase"/>
</dbReference>
<dbReference type="InterPro" id="IPR045006">
    <property type="entry name" value="CHLI-like"/>
</dbReference>
<keyword evidence="3" id="KW-0067">ATP-binding</keyword>
<dbReference type="EMBL" id="JSAN01000030">
    <property type="protein sequence ID" value="KIC73421.1"/>
    <property type="molecule type" value="Genomic_DNA"/>
</dbReference>
<sequence>MSLSRIQCLSLHGLEAIPVEVEVDVVKAEKLNLVIVGLPDTAVRESKDRVLTAIKNSGFEIGSIYCTVNLAPGNLKKEGAIYDLPIAIGLINSLGLVKNRDTHKDYLIVGELGLSGQLRPITGALAIAMLARELGKKGILLPAANAPEAAAVRGIAIYSIENLKEAVHFLQDPSSYKPLAFSNPFQLSRPIPSVDFKDIKGQAHVKRALEIAAAGGHNILLSGPPGCGKTMMAKALIGIMPDLTWEESLEVTRVHSISGLLKEGQHVITERPFRSPHHTISYAGLIGGGTYPRPGEVSLAHQGILFLDELPEFSRTVLEVLRQPLEDKKVTISRASGKFTFPTSFMCVAAMNPCPCGYLGHPDKPCKDSIAQIEKYQSKISGPLKDRIDMHIIVPPVKYQDLLETTTYETSCAIRSRVIKARESQSERLGQGRTNSSLSTAELNKYCLLTSTSTVLLKSAIESFGLSARSCERIIRLARTIADLAFSSQIEDTHLLEAINFKTSN</sequence>
<dbReference type="PATRIC" id="fig|362787.3.peg.527"/>
<feature type="domain" description="AAA+ ATPase" evidence="4">
    <location>
        <begin position="215"/>
        <end position="398"/>
    </location>
</feature>
<proteinExistence type="inferred from homology"/>
<keyword evidence="2" id="KW-0547">Nucleotide-binding</keyword>
<dbReference type="InterPro" id="IPR004482">
    <property type="entry name" value="Mg_chelat-rel"/>
</dbReference>
<evidence type="ECO:0000313" key="5">
    <source>
        <dbReference type="EMBL" id="KIC73421.1"/>
    </source>
</evidence>
<dbReference type="SUPFAM" id="SSF52540">
    <property type="entry name" value="P-loop containing nucleoside triphosphate hydrolases"/>
    <property type="match status" value="1"/>
</dbReference>
<dbReference type="InterPro" id="IPR014721">
    <property type="entry name" value="Ribsml_uS5_D2-typ_fold_subgr"/>
</dbReference>
<gene>
    <name evidence="5" type="primary">comM</name>
    <name evidence="5" type="ORF">DB44_BG01100</name>
</gene>
<evidence type="ECO:0000256" key="2">
    <source>
        <dbReference type="ARBA" id="ARBA00022741"/>
    </source>
</evidence>
<dbReference type="PANTHER" id="PTHR32039">
    <property type="entry name" value="MAGNESIUM-CHELATASE SUBUNIT CHLI"/>
    <property type="match status" value="1"/>
</dbReference>
<dbReference type="RefSeq" id="WP_039356862.1">
    <property type="nucleotide sequence ID" value="NZ_JSAN01000030.1"/>
</dbReference>
<dbReference type="Gene3D" id="3.30.230.10">
    <property type="match status" value="1"/>
</dbReference>
<dbReference type="PRINTS" id="PR01657">
    <property type="entry name" value="MCMFAMILY"/>
</dbReference>
<dbReference type="Proteomes" id="UP000031465">
    <property type="component" value="Unassembled WGS sequence"/>
</dbReference>